<accession>Q0RQE4</accession>
<sequence length="51" mass="5436">METFGAVVIALLLLLIPVIIVSAALGWAYVRCAPLRAANAVQAARDERART</sequence>
<keyword evidence="1" id="KW-1133">Transmembrane helix</keyword>
<keyword evidence="3" id="KW-1185">Reference proteome</keyword>
<proteinExistence type="predicted"/>
<dbReference type="RefSeq" id="WP_011602763.1">
    <property type="nucleotide sequence ID" value="NC_008278.1"/>
</dbReference>
<dbReference type="EMBL" id="CT573213">
    <property type="protein sequence ID" value="CAJ60232.1"/>
    <property type="molecule type" value="Genomic_DNA"/>
</dbReference>
<protein>
    <submittedName>
        <fullName evidence="2">Uncharacterized protein</fullName>
    </submittedName>
</protein>
<reference evidence="2 3" key="1">
    <citation type="journal article" date="2007" name="Genome Res.">
        <title>Genome characteristics of facultatively symbiotic Frankia sp. strains reflect host range and host plant biogeography.</title>
        <authorList>
            <person name="Normand P."/>
            <person name="Lapierre P."/>
            <person name="Tisa L.S."/>
            <person name="Gogarten J.P."/>
            <person name="Alloisio N."/>
            <person name="Bagnarol E."/>
            <person name="Bassi C.A."/>
            <person name="Berry A.M."/>
            <person name="Bickhart D.M."/>
            <person name="Choisne N."/>
            <person name="Couloux A."/>
            <person name="Cournoyer B."/>
            <person name="Cruveiller S."/>
            <person name="Daubin V."/>
            <person name="Demange N."/>
            <person name="Francino M.P."/>
            <person name="Goltsman E."/>
            <person name="Huang Y."/>
            <person name="Kopp O.R."/>
            <person name="Labarre L."/>
            <person name="Lapidus A."/>
            <person name="Lavire C."/>
            <person name="Marechal J."/>
            <person name="Martinez M."/>
            <person name="Mastronunzio J.E."/>
            <person name="Mullin B.C."/>
            <person name="Niemann J."/>
            <person name="Pujic P."/>
            <person name="Rawnsley T."/>
            <person name="Rouy Z."/>
            <person name="Schenowitz C."/>
            <person name="Sellstedt A."/>
            <person name="Tavares F."/>
            <person name="Tomkins J.P."/>
            <person name="Vallenet D."/>
            <person name="Valverde C."/>
            <person name="Wall L.G."/>
            <person name="Wang Y."/>
            <person name="Medigue C."/>
            <person name="Benson D.R."/>
        </authorList>
    </citation>
    <scope>NUCLEOTIDE SEQUENCE [LARGE SCALE GENOMIC DNA]</scope>
    <source>
        <strain evidence="3">DSM 45986 / CECT 9034 / ACN14a</strain>
    </source>
</reference>
<keyword evidence="1" id="KW-0812">Transmembrane</keyword>
<dbReference type="STRING" id="326424.FRAAL1576"/>
<dbReference type="AlphaFoldDB" id="Q0RQE4"/>
<evidence type="ECO:0000256" key="1">
    <source>
        <dbReference type="SAM" id="Phobius"/>
    </source>
</evidence>
<dbReference type="HOGENOM" id="CLU_3099105_0_0_11"/>
<evidence type="ECO:0000313" key="2">
    <source>
        <dbReference type="EMBL" id="CAJ60232.1"/>
    </source>
</evidence>
<evidence type="ECO:0000313" key="3">
    <source>
        <dbReference type="Proteomes" id="UP000000657"/>
    </source>
</evidence>
<dbReference type="Proteomes" id="UP000000657">
    <property type="component" value="Chromosome"/>
</dbReference>
<organism evidence="2 3">
    <name type="scientific">Frankia alni (strain DSM 45986 / CECT 9034 / ACN14a)</name>
    <dbReference type="NCBI Taxonomy" id="326424"/>
    <lineage>
        <taxon>Bacteria</taxon>
        <taxon>Bacillati</taxon>
        <taxon>Actinomycetota</taxon>
        <taxon>Actinomycetes</taxon>
        <taxon>Frankiales</taxon>
        <taxon>Frankiaceae</taxon>
        <taxon>Frankia</taxon>
    </lineage>
</organism>
<dbReference type="KEGG" id="fal:FRAAL1576"/>
<name>Q0RQE4_FRAAA</name>
<gene>
    <name evidence="2" type="ordered locus">FRAAL1576</name>
</gene>
<keyword evidence="1" id="KW-0472">Membrane</keyword>
<feature type="transmembrane region" description="Helical" evidence="1">
    <location>
        <begin position="6"/>
        <end position="30"/>
    </location>
</feature>